<dbReference type="AlphaFoldDB" id="A0A6A8AAN7"/>
<name>A0A6A8AAN7_9HYPH</name>
<feature type="transmembrane region" description="Helical" evidence="5">
    <location>
        <begin position="55"/>
        <end position="73"/>
    </location>
</feature>
<reference evidence="6 7" key="1">
    <citation type="submission" date="2019-11" db="EMBL/GenBank/DDBJ databases">
        <title>Genome analysis of Rhizobacterium cereale a novel genus and species isolated from maize roots in North Spain.</title>
        <authorList>
            <person name="Menendez E."/>
            <person name="Flores-Felix J.D."/>
            <person name="Ramirez-Bahena M.-H."/>
            <person name="Igual J.M."/>
            <person name="Garcia-Fraile P."/>
            <person name="Peix A."/>
            <person name="Velazquez E."/>
        </authorList>
    </citation>
    <scope>NUCLEOTIDE SEQUENCE [LARGE SCALE GENOMIC DNA]</scope>
    <source>
        <strain evidence="6 7">RZME27</strain>
    </source>
</reference>
<keyword evidence="7" id="KW-1185">Reference proteome</keyword>
<accession>A0A6A8AAN7</accession>
<organism evidence="6 7">
    <name type="scientific">Endobacterium cereale</name>
    <dbReference type="NCBI Taxonomy" id="2663029"/>
    <lineage>
        <taxon>Bacteria</taxon>
        <taxon>Pseudomonadati</taxon>
        <taxon>Pseudomonadota</taxon>
        <taxon>Alphaproteobacteria</taxon>
        <taxon>Hyphomicrobiales</taxon>
        <taxon>Rhizobiaceae</taxon>
        <taxon>Endobacterium</taxon>
    </lineage>
</organism>
<dbReference type="Pfam" id="PF02600">
    <property type="entry name" value="DsbB"/>
    <property type="match status" value="1"/>
</dbReference>
<keyword evidence="2 5" id="KW-0812">Transmembrane</keyword>
<gene>
    <name evidence="6" type="ORF">GAO09_17325</name>
</gene>
<evidence type="ECO:0000313" key="6">
    <source>
        <dbReference type="EMBL" id="MQY47799.1"/>
    </source>
</evidence>
<comment type="subcellular location">
    <subcellularLocation>
        <location evidence="1">Membrane</location>
        <topology evidence="1">Multi-pass membrane protein</topology>
    </subcellularLocation>
</comment>
<evidence type="ECO:0000256" key="4">
    <source>
        <dbReference type="ARBA" id="ARBA00023136"/>
    </source>
</evidence>
<dbReference type="RefSeq" id="WP_153355279.1">
    <property type="nucleotide sequence ID" value="NZ_JAYKOO010000009.1"/>
</dbReference>
<dbReference type="GO" id="GO:0006457">
    <property type="term" value="P:protein folding"/>
    <property type="evidence" value="ECO:0007669"/>
    <property type="project" value="InterPro"/>
</dbReference>
<dbReference type="PIRSF" id="PIRSF033913">
    <property type="entry name" value="S-S_format_DsbB"/>
    <property type="match status" value="1"/>
</dbReference>
<feature type="transmembrane region" description="Helical" evidence="5">
    <location>
        <begin position="12"/>
        <end position="35"/>
    </location>
</feature>
<proteinExistence type="predicted"/>
<evidence type="ECO:0000256" key="3">
    <source>
        <dbReference type="ARBA" id="ARBA00022989"/>
    </source>
</evidence>
<dbReference type="GO" id="GO:0016020">
    <property type="term" value="C:membrane"/>
    <property type="evidence" value="ECO:0007669"/>
    <property type="project" value="UniProtKB-SubCell"/>
</dbReference>
<comment type="caution">
    <text evidence="6">The sequence shown here is derived from an EMBL/GenBank/DDBJ whole genome shotgun (WGS) entry which is preliminary data.</text>
</comment>
<dbReference type="InterPro" id="IPR003752">
    <property type="entry name" value="DiS_bond_form_DsbB/BdbC"/>
</dbReference>
<dbReference type="InterPro" id="IPR024199">
    <property type="entry name" value="Uncharacterised_DsbB"/>
</dbReference>
<feature type="transmembrane region" description="Helical" evidence="5">
    <location>
        <begin position="152"/>
        <end position="171"/>
    </location>
</feature>
<keyword evidence="3 5" id="KW-1133">Transmembrane helix</keyword>
<dbReference type="InterPro" id="IPR023380">
    <property type="entry name" value="DsbB-like_sf"/>
</dbReference>
<protein>
    <submittedName>
        <fullName evidence="6">Disulfide bond formation protein B</fullName>
    </submittedName>
</protein>
<evidence type="ECO:0000256" key="2">
    <source>
        <dbReference type="ARBA" id="ARBA00022692"/>
    </source>
</evidence>
<dbReference type="SUPFAM" id="SSF158442">
    <property type="entry name" value="DsbB-like"/>
    <property type="match status" value="1"/>
</dbReference>
<dbReference type="Proteomes" id="UP000435138">
    <property type="component" value="Unassembled WGS sequence"/>
</dbReference>
<sequence>MAHAASSDHSRGIPQIAFPLLLTFGMAAVILSALAFQHIGGYMPCHLCLIQRDPYYYGIPVGILAIGTVAFKLPSWTGRVLMALIGLMMLVGGAIAVYHSGVEWGFWAGPSSCTNPAGAVSTNAASLLDDLNTVRGPSCDAAALRVLGLSMAGWNVLTSAALAAIAFVGAFRKSA</sequence>
<dbReference type="EMBL" id="WIXI01000046">
    <property type="protein sequence ID" value="MQY47799.1"/>
    <property type="molecule type" value="Genomic_DNA"/>
</dbReference>
<evidence type="ECO:0000256" key="1">
    <source>
        <dbReference type="ARBA" id="ARBA00004141"/>
    </source>
</evidence>
<feature type="transmembrane region" description="Helical" evidence="5">
    <location>
        <begin position="80"/>
        <end position="98"/>
    </location>
</feature>
<evidence type="ECO:0000313" key="7">
    <source>
        <dbReference type="Proteomes" id="UP000435138"/>
    </source>
</evidence>
<dbReference type="GO" id="GO:0015035">
    <property type="term" value="F:protein-disulfide reductase activity"/>
    <property type="evidence" value="ECO:0007669"/>
    <property type="project" value="InterPro"/>
</dbReference>
<keyword evidence="4 5" id="KW-0472">Membrane</keyword>
<dbReference type="Gene3D" id="1.20.1550.10">
    <property type="entry name" value="DsbB-like"/>
    <property type="match status" value="1"/>
</dbReference>
<evidence type="ECO:0000256" key="5">
    <source>
        <dbReference type="SAM" id="Phobius"/>
    </source>
</evidence>